<dbReference type="SMART" id="SM00345">
    <property type="entry name" value="HTH_GNTR"/>
    <property type="match status" value="1"/>
</dbReference>
<dbReference type="AlphaFoldDB" id="A0A1I2GPZ9"/>
<name>A0A1I2GPZ9_9BACL</name>
<gene>
    <name evidence="5" type="ORF">SAMN05216378_5395</name>
</gene>
<dbReference type="InterPro" id="IPR011711">
    <property type="entry name" value="GntR_C"/>
</dbReference>
<dbReference type="OrthoDB" id="368257at2"/>
<keyword evidence="6" id="KW-1185">Reference proteome</keyword>
<dbReference type="EMBL" id="FOMT01000006">
    <property type="protein sequence ID" value="SFF19542.1"/>
    <property type="molecule type" value="Genomic_DNA"/>
</dbReference>
<dbReference type="GO" id="GO:0003677">
    <property type="term" value="F:DNA binding"/>
    <property type="evidence" value="ECO:0007669"/>
    <property type="project" value="UniProtKB-KW"/>
</dbReference>
<reference evidence="6" key="1">
    <citation type="submission" date="2016-10" db="EMBL/GenBank/DDBJ databases">
        <authorList>
            <person name="Varghese N."/>
            <person name="Submissions S."/>
        </authorList>
    </citation>
    <scope>NUCLEOTIDE SEQUENCE [LARGE SCALE GENOMIC DNA]</scope>
    <source>
        <strain evidence="6">CGMCC 1.10784</strain>
    </source>
</reference>
<keyword evidence="1" id="KW-0805">Transcription regulation</keyword>
<evidence type="ECO:0000259" key="4">
    <source>
        <dbReference type="PROSITE" id="PS50949"/>
    </source>
</evidence>
<evidence type="ECO:0000313" key="6">
    <source>
        <dbReference type="Proteomes" id="UP000198855"/>
    </source>
</evidence>
<dbReference type="PROSITE" id="PS50949">
    <property type="entry name" value="HTH_GNTR"/>
    <property type="match status" value="1"/>
</dbReference>
<dbReference type="SUPFAM" id="SSF46785">
    <property type="entry name" value="Winged helix' DNA-binding domain"/>
    <property type="match status" value="1"/>
</dbReference>
<dbReference type="CDD" id="cd07377">
    <property type="entry name" value="WHTH_GntR"/>
    <property type="match status" value="1"/>
</dbReference>
<dbReference type="Pfam" id="PF00392">
    <property type="entry name" value="GntR"/>
    <property type="match status" value="1"/>
</dbReference>
<evidence type="ECO:0000256" key="1">
    <source>
        <dbReference type="ARBA" id="ARBA00023015"/>
    </source>
</evidence>
<dbReference type="PANTHER" id="PTHR43537">
    <property type="entry name" value="TRANSCRIPTIONAL REGULATOR, GNTR FAMILY"/>
    <property type="match status" value="1"/>
</dbReference>
<sequence length="216" mass="24907">MSSDSLEAIAYREIRERIMHAEYMPGSMLSENELAGLLGMSRTPIRAAISLLEREGLVGSFRGRGVMVKEVSAHEFSEMYEVLVSMQLFVLDTAVKRQLAFDLEAMSRILEQQQVSMEQKDYYGYYNSSLLFTETILRTIHNESMLQIMELYRGRYVFSTVSYRKKYPQYQPSRSVQTNRRIFEAIKLGDIAAAKAAVSDQYSDTHEHFILHGLMK</sequence>
<dbReference type="PANTHER" id="PTHR43537:SF24">
    <property type="entry name" value="GLUCONATE OPERON TRANSCRIPTIONAL REPRESSOR"/>
    <property type="match status" value="1"/>
</dbReference>
<evidence type="ECO:0000313" key="5">
    <source>
        <dbReference type="EMBL" id="SFF19542.1"/>
    </source>
</evidence>
<organism evidence="5 6">
    <name type="scientific">Paenibacillus catalpae</name>
    <dbReference type="NCBI Taxonomy" id="1045775"/>
    <lineage>
        <taxon>Bacteria</taxon>
        <taxon>Bacillati</taxon>
        <taxon>Bacillota</taxon>
        <taxon>Bacilli</taxon>
        <taxon>Bacillales</taxon>
        <taxon>Paenibacillaceae</taxon>
        <taxon>Paenibacillus</taxon>
    </lineage>
</organism>
<dbReference type="Proteomes" id="UP000198855">
    <property type="component" value="Unassembled WGS sequence"/>
</dbReference>
<keyword evidence="2 5" id="KW-0238">DNA-binding</keyword>
<dbReference type="InterPro" id="IPR008920">
    <property type="entry name" value="TF_FadR/GntR_C"/>
</dbReference>
<protein>
    <submittedName>
        <fullName evidence="5">DNA-binding transcriptional regulator, GntR family</fullName>
    </submittedName>
</protein>
<dbReference type="Gene3D" id="1.10.10.10">
    <property type="entry name" value="Winged helix-like DNA-binding domain superfamily/Winged helix DNA-binding domain"/>
    <property type="match status" value="1"/>
</dbReference>
<evidence type="ECO:0000256" key="2">
    <source>
        <dbReference type="ARBA" id="ARBA00023125"/>
    </source>
</evidence>
<dbReference type="SUPFAM" id="SSF48008">
    <property type="entry name" value="GntR ligand-binding domain-like"/>
    <property type="match status" value="1"/>
</dbReference>
<dbReference type="Gene3D" id="1.20.120.530">
    <property type="entry name" value="GntR ligand-binding domain-like"/>
    <property type="match status" value="1"/>
</dbReference>
<evidence type="ECO:0000256" key="3">
    <source>
        <dbReference type="ARBA" id="ARBA00023163"/>
    </source>
</evidence>
<dbReference type="GO" id="GO:0003700">
    <property type="term" value="F:DNA-binding transcription factor activity"/>
    <property type="evidence" value="ECO:0007669"/>
    <property type="project" value="InterPro"/>
</dbReference>
<dbReference type="Pfam" id="PF07729">
    <property type="entry name" value="FCD"/>
    <property type="match status" value="1"/>
</dbReference>
<feature type="domain" description="HTH gntR-type" evidence="4">
    <location>
        <begin position="4"/>
        <end position="71"/>
    </location>
</feature>
<dbReference type="InterPro" id="IPR000524">
    <property type="entry name" value="Tscrpt_reg_HTH_GntR"/>
</dbReference>
<dbReference type="SMART" id="SM00895">
    <property type="entry name" value="FCD"/>
    <property type="match status" value="1"/>
</dbReference>
<dbReference type="STRING" id="1045775.SAMN05216378_5395"/>
<proteinExistence type="predicted"/>
<keyword evidence="3" id="KW-0804">Transcription</keyword>
<dbReference type="PRINTS" id="PR00035">
    <property type="entry name" value="HTHGNTR"/>
</dbReference>
<dbReference type="InterPro" id="IPR036390">
    <property type="entry name" value="WH_DNA-bd_sf"/>
</dbReference>
<accession>A0A1I2GPZ9</accession>
<dbReference type="InterPro" id="IPR036388">
    <property type="entry name" value="WH-like_DNA-bd_sf"/>
</dbReference>